<feature type="binding site" description="covalent" evidence="8">
    <location>
        <position position="78"/>
    </location>
    <ligand>
        <name>heme c</name>
        <dbReference type="ChEBI" id="CHEBI:61717"/>
        <label>1</label>
    </ligand>
</feature>
<keyword evidence="6" id="KW-0560">Oxidoreductase</keyword>
<evidence type="ECO:0000256" key="4">
    <source>
        <dbReference type="ARBA" id="ARBA00022729"/>
    </source>
</evidence>
<evidence type="ECO:0000256" key="9">
    <source>
        <dbReference type="PIRSR" id="PIRSR000294-2"/>
    </source>
</evidence>
<evidence type="ECO:0000256" key="5">
    <source>
        <dbReference type="ARBA" id="ARBA00022764"/>
    </source>
</evidence>
<dbReference type="InterPro" id="IPR036909">
    <property type="entry name" value="Cyt_c-like_dom_sf"/>
</dbReference>
<feature type="binding site" description="covalent" evidence="8">
    <location>
        <position position="221"/>
    </location>
    <ligand>
        <name>heme c</name>
        <dbReference type="ChEBI" id="CHEBI:61717"/>
        <label>2</label>
    </ligand>
</feature>
<dbReference type="Proteomes" id="UP000019140">
    <property type="component" value="Unassembled WGS sequence"/>
</dbReference>
<keyword evidence="3 9" id="KW-0479">Metal-binding</keyword>
<sequence length="344" mass="38787">MQRIVAVFIFALILMAGAGNSGEGAAKKRKTTVKQAIVTREEPIQPIPLYIELDERKVTLGEKLFYEVKLSKDNTVSCGTCHHLETNGTDNQVRSIGLGGAKGPINTPTVFNAGFNFRQFWDGRALSLQEQIDGPLHHPKEMGSNWVEVTGKLNRSPEYVAAFNAIYPQGIQEHTVKDAIAVFERSLYTPNSRFDRYLRLENDAITAEEKEGYRLFKSVGCIACHQGVGIGGNMFQVFGVMRNYFADRGNLTEADYGRYNITGRDRDRHVFKVPSLRNVEVTPPYLHDGSVNELEDIVDVMAKYQLGRKLNRRQVTLITKFLKTLTGEYEGKRLKLLKKIVRAK</sequence>
<keyword evidence="13" id="KW-1185">Reference proteome</keyword>
<dbReference type="InterPro" id="IPR004852">
    <property type="entry name" value="Di-haem_cyt_c_peroxidsae"/>
</dbReference>
<dbReference type="PANTHER" id="PTHR30600">
    <property type="entry name" value="CYTOCHROME C PEROXIDASE-RELATED"/>
    <property type="match status" value="1"/>
</dbReference>
<dbReference type="GO" id="GO:0020037">
    <property type="term" value="F:heme binding"/>
    <property type="evidence" value="ECO:0007669"/>
    <property type="project" value="InterPro"/>
</dbReference>
<dbReference type="GO" id="GO:0042597">
    <property type="term" value="C:periplasmic space"/>
    <property type="evidence" value="ECO:0007669"/>
    <property type="project" value="UniProtKB-SubCell"/>
</dbReference>
<organism evidence="12 13">
    <name type="scientific">Candidatus Entotheonella gemina</name>
    <dbReference type="NCBI Taxonomy" id="1429439"/>
    <lineage>
        <taxon>Bacteria</taxon>
        <taxon>Pseudomonadati</taxon>
        <taxon>Nitrospinota/Tectimicrobiota group</taxon>
        <taxon>Candidatus Tectimicrobiota</taxon>
        <taxon>Candidatus Entotheonellia</taxon>
        <taxon>Candidatus Entotheonellales</taxon>
        <taxon>Candidatus Entotheonellaceae</taxon>
        <taxon>Candidatus Entotheonella</taxon>
    </lineage>
</organism>
<dbReference type="PROSITE" id="PS51007">
    <property type="entry name" value="CYTC"/>
    <property type="match status" value="2"/>
</dbReference>
<dbReference type="GO" id="GO:0009055">
    <property type="term" value="F:electron transfer activity"/>
    <property type="evidence" value="ECO:0007669"/>
    <property type="project" value="InterPro"/>
</dbReference>
<keyword evidence="4 10" id="KW-0732">Signal</keyword>
<dbReference type="AlphaFoldDB" id="W4LPR9"/>
<keyword evidence="2 8" id="KW-0349">Heme</keyword>
<evidence type="ECO:0000256" key="3">
    <source>
        <dbReference type="ARBA" id="ARBA00022723"/>
    </source>
</evidence>
<dbReference type="Pfam" id="PF03150">
    <property type="entry name" value="CCP_MauG"/>
    <property type="match status" value="1"/>
</dbReference>
<evidence type="ECO:0000256" key="10">
    <source>
        <dbReference type="SAM" id="SignalP"/>
    </source>
</evidence>
<evidence type="ECO:0000313" key="13">
    <source>
        <dbReference type="Proteomes" id="UP000019140"/>
    </source>
</evidence>
<feature type="binding site" description="axial binding residue" evidence="9">
    <location>
        <position position="301"/>
    </location>
    <ligand>
        <name>heme c</name>
        <dbReference type="ChEBI" id="CHEBI:61717"/>
        <label>2</label>
    </ligand>
    <ligandPart>
        <name>Fe</name>
        <dbReference type="ChEBI" id="CHEBI:18248"/>
    </ligandPart>
</feature>
<evidence type="ECO:0000256" key="7">
    <source>
        <dbReference type="ARBA" id="ARBA00023004"/>
    </source>
</evidence>
<dbReference type="GO" id="GO:0046872">
    <property type="term" value="F:metal ion binding"/>
    <property type="evidence" value="ECO:0007669"/>
    <property type="project" value="UniProtKB-KW"/>
</dbReference>
<evidence type="ECO:0000259" key="11">
    <source>
        <dbReference type="PROSITE" id="PS51007"/>
    </source>
</evidence>
<evidence type="ECO:0000256" key="2">
    <source>
        <dbReference type="ARBA" id="ARBA00022617"/>
    </source>
</evidence>
<feature type="domain" description="Cytochrome c" evidence="11">
    <location>
        <begin position="207"/>
        <end position="326"/>
    </location>
</feature>
<keyword evidence="7 9" id="KW-0408">Iron</keyword>
<feature type="binding site" description="axial binding residue" evidence="9">
    <location>
        <position position="225"/>
    </location>
    <ligand>
        <name>heme c</name>
        <dbReference type="ChEBI" id="CHEBI:61717"/>
        <label>2</label>
    </ligand>
    <ligandPart>
        <name>Fe</name>
        <dbReference type="ChEBI" id="CHEBI:18248"/>
    </ligandPart>
</feature>
<feature type="binding site" description="covalent" evidence="8">
    <location>
        <position position="81"/>
    </location>
    <ligand>
        <name>heme c</name>
        <dbReference type="ChEBI" id="CHEBI:61717"/>
        <label>1</label>
    </ligand>
</feature>
<comment type="caution">
    <text evidence="12">The sequence shown here is derived from an EMBL/GenBank/DDBJ whole genome shotgun (WGS) entry which is preliminary data.</text>
</comment>
<proteinExistence type="predicted"/>
<comment type="subcellular location">
    <subcellularLocation>
        <location evidence="1">Periplasm</location>
    </subcellularLocation>
</comment>
<feature type="binding site" description="covalent" evidence="8">
    <location>
        <position position="224"/>
    </location>
    <ligand>
        <name>heme c</name>
        <dbReference type="ChEBI" id="CHEBI:61717"/>
        <label>2</label>
    </ligand>
</feature>
<reference evidence="12 13" key="1">
    <citation type="journal article" date="2014" name="Nature">
        <title>An environmental bacterial taxon with a large and distinct metabolic repertoire.</title>
        <authorList>
            <person name="Wilson M.C."/>
            <person name="Mori T."/>
            <person name="Ruckert C."/>
            <person name="Uria A.R."/>
            <person name="Helf M.J."/>
            <person name="Takada K."/>
            <person name="Gernert C."/>
            <person name="Steffens U.A."/>
            <person name="Heycke N."/>
            <person name="Schmitt S."/>
            <person name="Rinke C."/>
            <person name="Helfrich E.J."/>
            <person name="Brachmann A.O."/>
            <person name="Gurgui C."/>
            <person name="Wakimoto T."/>
            <person name="Kracht M."/>
            <person name="Crusemann M."/>
            <person name="Hentschel U."/>
            <person name="Abe I."/>
            <person name="Matsunaga S."/>
            <person name="Kalinowski J."/>
            <person name="Takeyama H."/>
            <person name="Piel J."/>
        </authorList>
    </citation>
    <scope>NUCLEOTIDE SEQUENCE [LARGE SCALE GENOMIC DNA]</scope>
    <source>
        <strain evidence="13">TSY2</strain>
    </source>
</reference>
<gene>
    <name evidence="12" type="ORF">ETSY2_39780</name>
</gene>
<feature type="signal peptide" evidence="10">
    <location>
        <begin position="1"/>
        <end position="18"/>
    </location>
</feature>
<dbReference type="Gene3D" id="1.10.760.10">
    <property type="entry name" value="Cytochrome c-like domain"/>
    <property type="match status" value="2"/>
</dbReference>
<feature type="domain" description="Cytochrome c" evidence="11">
    <location>
        <begin position="56"/>
        <end position="187"/>
    </location>
</feature>
<dbReference type="GO" id="GO:0004130">
    <property type="term" value="F:cytochrome-c peroxidase activity"/>
    <property type="evidence" value="ECO:0007669"/>
    <property type="project" value="TreeGrafter"/>
</dbReference>
<evidence type="ECO:0000313" key="12">
    <source>
        <dbReference type="EMBL" id="ETX00074.1"/>
    </source>
</evidence>
<evidence type="ECO:0000256" key="6">
    <source>
        <dbReference type="ARBA" id="ARBA00023002"/>
    </source>
</evidence>
<dbReference type="PIRSF" id="PIRSF000294">
    <property type="entry name" value="Cytochrome-c_peroxidase"/>
    <property type="match status" value="1"/>
</dbReference>
<comment type="PTM">
    <text evidence="8">Binds 2 heme groups per subunit.</text>
</comment>
<dbReference type="InterPro" id="IPR009056">
    <property type="entry name" value="Cyt_c-like_dom"/>
</dbReference>
<dbReference type="InterPro" id="IPR026259">
    <property type="entry name" value="MauG/Cytc_peroxidase"/>
</dbReference>
<evidence type="ECO:0000256" key="8">
    <source>
        <dbReference type="PIRSR" id="PIRSR000294-1"/>
    </source>
</evidence>
<dbReference type="PANTHER" id="PTHR30600:SF7">
    <property type="entry name" value="CYTOCHROME C PEROXIDASE-RELATED"/>
    <property type="match status" value="1"/>
</dbReference>
<accession>W4LPR9</accession>
<comment type="cofactor">
    <cofactor evidence="8">
        <name>heme</name>
        <dbReference type="ChEBI" id="CHEBI:30413"/>
    </cofactor>
    <text evidence="8">Binds 2 heme groups.</text>
</comment>
<dbReference type="InterPro" id="IPR051395">
    <property type="entry name" value="Cytochrome_c_Peroxidase/MauG"/>
</dbReference>
<keyword evidence="5" id="KW-0574">Periplasm</keyword>
<evidence type="ECO:0000256" key="1">
    <source>
        <dbReference type="ARBA" id="ARBA00004418"/>
    </source>
</evidence>
<protein>
    <submittedName>
        <fullName evidence="12">Cytochrome B6</fullName>
    </submittedName>
</protein>
<dbReference type="SUPFAM" id="SSF46626">
    <property type="entry name" value="Cytochrome c"/>
    <property type="match status" value="2"/>
</dbReference>
<feature type="chain" id="PRO_5004844621" evidence="10">
    <location>
        <begin position="19"/>
        <end position="344"/>
    </location>
</feature>
<dbReference type="EMBL" id="AZHX01001767">
    <property type="protein sequence ID" value="ETX00074.1"/>
    <property type="molecule type" value="Genomic_DNA"/>
</dbReference>
<dbReference type="HOGENOM" id="CLU_034652_1_0_7"/>
<dbReference type="PATRIC" id="fig|1429439.4.peg.6702"/>
<name>W4LPR9_9BACT</name>
<feature type="binding site" description="axial binding residue" evidence="9">
    <location>
        <position position="82"/>
    </location>
    <ligand>
        <name>heme c</name>
        <dbReference type="ChEBI" id="CHEBI:61717"/>
        <label>1</label>
    </ligand>
    <ligandPart>
        <name>Fe</name>
        <dbReference type="ChEBI" id="CHEBI:18248"/>
    </ligandPart>
</feature>